<organism evidence="3 4">
    <name type="scientific">Astyanax mexicanus</name>
    <name type="common">Blind cave fish</name>
    <name type="synonym">Astyanax fasciatus mexicanus</name>
    <dbReference type="NCBI Taxonomy" id="7994"/>
    <lineage>
        <taxon>Eukaryota</taxon>
        <taxon>Metazoa</taxon>
        <taxon>Chordata</taxon>
        <taxon>Craniata</taxon>
        <taxon>Vertebrata</taxon>
        <taxon>Euteleostomi</taxon>
        <taxon>Actinopterygii</taxon>
        <taxon>Neopterygii</taxon>
        <taxon>Teleostei</taxon>
        <taxon>Ostariophysi</taxon>
        <taxon>Characiformes</taxon>
        <taxon>Characoidei</taxon>
        <taxon>Acestrorhamphidae</taxon>
        <taxon>Acestrorhamphinae</taxon>
        <taxon>Astyanax</taxon>
    </lineage>
</organism>
<feature type="compositionally biased region" description="Low complexity" evidence="1">
    <location>
        <begin position="68"/>
        <end position="97"/>
    </location>
</feature>
<evidence type="ECO:0000256" key="1">
    <source>
        <dbReference type="SAM" id="MobiDB-lite"/>
    </source>
</evidence>
<reference evidence="3" key="3">
    <citation type="submission" date="2025-08" db="UniProtKB">
        <authorList>
            <consortium name="Ensembl"/>
        </authorList>
    </citation>
    <scope>IDENTIFICATION</scope>
</reference>
<gene>
    <name evidence="3" type="primary">SS18L1</name>
</gene>
<proteinExistence type="predicted"/>
<dbReference type="AlphaFoldDB" id="A0A3B1JII0"/>
<reference evidence="4" key="1">
    <citation type="submission" date="2013-03" db="EMBL/GenBank/DDBJ databases">
        <authorList>
            <person name="Jeffery W."/>
            <person name="Warren W."/>
            <person name="Wilson R.K."/>
        </authorList>
    </citation>
    <scope>NUCLEOTIDE SEQUENCE</scope>
    <source>
        <strain evidence="4">female</strain>
    </source>
</reference>
<evidence type="ECO:0000313" key="3">
    <source>
        <dbReference type="Ensembl" id="ENSAMXP00000041114.1"/>
    </source>
</evidence>
<accession>A0A3B1JII0</accession>
<name>A0A3B1JII0_ASTMX</name>
<sequence>MNLCVSQPPNAGMNLGPGGIGPSGGQSLHSQSNLNDSMGSGMPPTSLMQSQLSNVSMMHQQGAGPHYSSSQAGGQQHYQGQQSMGMMSQGSQSNSMMPQRPIGTYRPSQQGSAPQFMGQEEFYGEQYGHTASSSEPLNQQYYPDGNHTDAQPSHTHLHTLTHTHSPEHTLHTFTHHLKPWNNPPHCGVAPKPFPLFSLPAFRVSPSLRSASQRPKSESSTPPPQSRFNLYLFTLFCLLLSYYLLYYPLPPSVRRCCSLIMIIVTPFLLVCRNFRSFLFRFFCCFL</sequence>
<dbReference type="InParanoid" id="A0A3B1JII0"/>
<feature type="transmembrane region" description="Helical" evidence="2">
    <location>
        <begin position="251"/>
        <end position="270"/>
    </location>
</feature>
<keyword evidence="4" id="KW-1185">Reference proteome</keyword>
<feature type="compositionally biased region" description="Gly residues" evidence="1">
    <location>
        <begin position="15"/>
        <end position="24"/>
    </location>
</feature>
<dbReference type="Proteomes" id="UP000018467">
    <property type="component" value="Unassembled WGS sequence"/>
</dbReference>
<feature type="region of interest" description="Disordered" evidence="1">
    <location>
        <begin position="1"/>
        <end position="114"/>
    </location>
</feature>
<feature type="transmembrane region" description="Helical" evidence="2">
    <location>
        <begin position="227"/>
        <end position="245"/>
    </location>
</feature>
<feature type="compositionally biased region" description="Polar residues" evidence="1">
    <location>
        <begin position="26"/>
        <end position="38"/>
    </location>
</feature>
<keyword evidence="2" id="KW-1133">Transmembrane helix</keyword>
<dbReference type="GeneTree" id="ENSGT00940000159853"/>
<dbReference type="Bgee" id="ENSAMXG00000044015">
    <property type="expression patterns" value="Expressed in brain and 1 other cell type or tissue"/>
</dbReference>
<feature type="region of interest" description="Disordered" evidence="1">
    <location>
        <begin position="127"/>
        <end position="154"/>
    </location>
</feature>
<reference evidence="3" key="4">
    <citation type="submission" date="2025-09" db="UniProtKB">
        <authorList>
            <consortium name="Ensembl"/>
        </authorList>
    </citation>
    <scope>IDENTIFICATION</scope>
</reference>
<keyword evidence="2" id="KW-0812">Transmembrane</keyword>
<evidence type="ECO:0000256" key="2">
    <source>
        <dbReference type="SAM" id="Phobius"/>
    </source>
</evidence>
<dbReference type="STRING" id="7994.ENSAMXP00000041114"/>
<feature type="compositionally biased region" description="Polar residues" evidence="1">
    <location>
        <begin position="46"/>
        <end position="59"/>
    </location>
</feature>
<keyword evidence="2" id="KW-0472">Membrane</keyword>
<protein>
    <submittedName>
        <fullName evidence="3">SS18L1 subunit of BAF chromatin remodeling complex</fullName>
    </submittedName>
</protein>
<dbReference type="Ensembl" id="ENSAMXT00000043159.1">
    <property type="protein sequence ID" value="ENSAMXP00000041114.1"/>
    <property type="gene ID" value="ENSAMXG00000044015.1"/>
</dbReference>
<reference evidence="4" key="2">
    <citation type="journal article" date="2014" name="Nat. Commun.">
        <title>The cavefish genome reveals candidate genes for eye loss.</title>
        <authorList>
            <person name="McGaugh S.E."/>
            <person name="Gross J.B."/>
            <person name="Aken B."/>
            <person name="Blin M."/>
            <person name="Borowsky R."/>
            <person name="Chalopin D."/>
            <person name="Hinaux H."/>
            <person name="Jeffery W.R."/>
            <person name="Keene A."/>
            <person name="Ma L."/>
            <person name="Minx P."/>
            <person name="Murphy D."/>
            <person name="O'Quin K.E."/>
            <person name="Retaux S."/>
            <person name="Rohner N."/>
            <person name="Searle S.M."/>
            <person name="Stahl B.A."/>
            <person name="Tabin C."/>
            <person name="Volff J.N."/>
            <person name="Yoshizawa M."/>
            <person name="Warren W.C."/>
        </authorList>
    </citation>
    <scope>NUCLEOTIDE SEQUENCE [LARGE SCALE GENOMIC DNA]</scope>
    <source>
        <strain evidence="4">female</strain>
    </source>
</reference>
<evidence type="ECO:0000313" key="4">
    <source>
        <dbReference type="Proteomes" id="UP000018467"/>
    </source>
</evidence>
<feature type="compositionally biased region" description="Polar residues" evidence="1">
    <location>
        <begin position="129"/>
        <end position="141"/>
    </location>
</feature>